<evidence type="ECO:0000313" key="8">
    <source>
        <dbReference type="Proteomes" id="UP001290101"/>
    </source>
</evidence>
<dbReference type="Pfam" id="PF00877">
    <property type="entry name" value="NLPC_P60"/>
    <property type="match status" value="1"/>
</dbReference>
<protein>
    <submittedName>
        <fullName evidence="7">NlpC/P60 family protein</fullName>
    </submittedName>
</protein>
<dbReference type="Proteomes" id="UP001290101">
    <property type="component" value="Unassembled WGS sequence"/>
</dbReference>
<accession>A0ABU5JLT6</accession>
<reference evidence="7 8" key="1">
    <citation type="submission" date="2023-12" db="EMBL/GenBank/DDBJ databases">
        <title>Micromonospora sp. nov., isolated from Atacama Desert.</title>
        <authorList>
            <person name="Carro L."/>
            <person name="Golinska P."/>
            <person name="Klenk H.-P."/>
            <person name="Goodfellow M."/>
        </authorList>
    </citation>
    <scope>NUCLEOTIDE SEQUENCE [LARGE SCALE GENOMIC DNA]</scope>
    <source>
        <strain evidence="7 8">4G53</strain>
    </source>
</reference>
<feature type="domain" description="NlpC/P60" evidence="6">
    <location>
        <begin position="19"/>
        <end position="64"/>
    </location>
</feature>
<feature type="compositionally biased region" description="Polar residues" evidence="5">
    <location>
        <begin position="63"/>
        <end position="81"/>
    </location>
</feature>
<keyword evidence="8" id="KW-1185">Reference proteome</keyword>
<sequence length="81" mass="8443">MRGLASAARFATRTVSLIGTPYTFGGVCTAAHSGIPARQYDCSALLQQAYRAAGVSIPARPANRSTPARRSPTTATCGRET</sequence>
<gene>
    <name evidence="7" type="ORF">U2F25_29570</name>
</gene>
<organism evidence="7 8">
    <name type="scientific">Micromonospora sicca</name>
    <dbReference type="NCBI Taxonomy" id="2202420"/>
    <lineage>
        <taxon>Bacteria</taxon>
        <taxon>Bacillati</taxon>
        <taxon>Actinomycetota</taxon>
        <taxon>Actinomycetes</taxon>
        <taxon>Micromonosporales</taxon>
        <taxon>Micromonosporaceae</taxon>
        <taxon>Micromonospora</taxon>
    </lineage>
</organism>
<dbReference type="SUPFAM" id="SSF54001">
    <property type="entry name" value="Cysteine proteinases"/>
    <property type="match status" value="1"/>
</dbReference>
<evidence type="ECO:0000259" key="6">
    <source>
        <dbReference type="Pfam" id="PF00877"/>
    </source>
</evidence>
<keyword evidence="3" id="KW-0378">Hydrolase</keyword>
<evidence type="ECO:0000256" key="2">
    <source>
        <dbReference type="ARBA" id="ARBA00022670"/>
    </source>
</evidence>
<dbReference type="InterPro" id="IPR000064">
    <property type="entry name" value="NLP_P60_dom"/>
</dbReference>
<evidence type="ECO:0000313" key="7">
    <source>
        <dbReference type="EMBL" id="MDZ5493568.1"/>
    </source>
</evidence>
<feature type="region of interest" description="Disordered" evidence="5">
    <location>
        <begin position="57"/>
        <end position="81"/>
    </location>
</feature>
<evidence type="ECO:0000256" key="4">
    <source>
        <dbReference type="ARBA" id="ARBA00022807"/>
    </source>
</evidence>
<dbReference type="InterPro" id="IPR038765">
    <property type="entry name" value="Papain-like_cys_pep_sf"/>
</dbReference>
<dbReference type="EMBL" id="JAXOTQ010000048">
    <property type="protein sequence ID" value="MDZ5493568.1"/>
    <property type="molecule type" value="Genomic_DNA"/>
</dbReference>
<evidence type="ECO:0000256" key="5">
    <source>
        <dbReference type="SAM" id="MobiDB-lite"/>
    </source>
</evidence>
<evidence type="ECO:0000256" key="1">
    <source>
        <dbReference type="ARBA" id="ARBA00007074"/>
    </source>
</evidence>
<comment type="caution">
    <text evidence="7">The sequence shown here is derived from an EMBL/GenBank/DDBJ whole genome shotgun (WGS) entry which is preliminary data.</text>
</comment>
<dbReference type="Gene3D" id="3.90.1720.10">
    <property type="entry name" value="endopeptidase domain like (from Nostoc punctiforme)"/>
    <property type="match status" value="1"/>
</dbReference>
<keyword evidence="2" id="KW-0645">Protease</keyword>
<keyword evidence="4" id="KW-0788">Thiol protease</keyword>
<evidence type="ECO:0000256" key="3">
    <source>
        <dbReference type="ARBA" id="ARBA00022801"/>
    </source>
</evidence>
<proteinExistence type="inferred from homology"/>
<name>A0ABU5JLT6_9ACTN</name>
<comment type="similarity">
    <text evidence="1">Belongs to the peptidase C40 family.</text>
</comment>